<dbReference type="PANTHER" id="PTHR34107">
    <property type="entry name" value="SLL0198 PROTEIN-RELATED"/>
    <property type="match status" value="1"/>
</dbReference>
<dbReference type="Gene3D" id="3.90.1570.10">
    <property type="entry name" value="tt1808, chain A"/>
    <property type="match status" value="1"/>
</dbReference>
<dbReference type="Proteomes" id="UP001071230">
    <property type="component" value="Unassembled WGS sequence"/>
</dbReference>
<dbReference type="KEGG" id="aacx:DEACI_1286"/>
<dbReference type="GO" id="GO:0004519">
    <property type="term" value="F:endonuclease activity"/>
    <property type="evidence" value="ECO:0007669"/>
    <property type="project" value="UniProtKB-KW"/>
</dbReference>
<evidence type="ECO:0000313" key="4">
    <source>
        <dbReference type="Proteomes" id="UP001071230"/>
    </source>
</evidence>
<reference evidence="2" key="2">
    <citation type="submission" date="2020-01" db="EMBL/GenBank/DDBJ databases">
        <authorList>
            <person name="Hornung B."/>
        </authorList>
    </citation>
    <scope>NUCLEOTIDE SEQUENCE</scope>
    <source>
        <strain evidence="2">PacBioINE</strain>
    </source>
</reference>
<organism evidence="2">
    <name type="scientific">Acididesulfobacillus acetoxydans</name>
    <dbReference type="NCBI Taxonomy" id="1561005"/>
    <lineage>
        <taxon>Bacteria</taxon>
        <taxon>Bacillati</taxon>
        <taxon>Bacillota</taxon>
        <taxon>Clostridia</taxon>
        <taxon>Eubacteriales</taxon>
        <taxon>Peptococcaceae</taxon>
        <taxon>Acididesulfobacillus</taxon>
    </lineage>
</organism>
<evidence type="ECO:0000313" key="3">
    <source>
        <dbReference type="EMBL" id="CEJ09414.1"/>
    </source>
</evidence>
<dbReference type="CDD" id="cd06260">
    <property type="entry name" value="DUF820-like"/>
    <property type="match status" value="1"/>
</dbReference>
<evidence type="ECO:0000313" key="2">
    <source>
        <dbReference type="EMBL" id="CAA7600633.1"/>
    </source>
</evidence>
<keyword evidence="2" id="KW-0255">Endonuclease</keyword>
<gene>
    <name evidence="2" type="ORF">DEACI_1286</name>
    <name evidence="3" type="ORF">DEACI_3898</name>
</gene>
<dbReference type="EMBL" id="LR746496">
    <property type="protein sequence ID" value="CAA7600633.1"/>
    <property type="molecule type" value="Genomic_DNA"/>
</dbReference>
<dbReference type="InterPro" id="IPR012296">
    <property type="entry name" value="Nuclease_put_TT1808"/>
</dbReference>
<reference evidence="3" key="1">
    <citation type="submission" date="2014-11" db="EMBL/GenBank/DDBJ databases">
        <authorList>
            <person name="Hornung B.V."/>
        </authorList>
    </citation>
    <scope>NUCLEOTIDE SEQUENCE</scope>
    <source>
        <strain evidence="3">INE</strain>
    </source>
</reference>
<dbReference type="SUPFAM" id="SSF52980">
    <property type="entry name" value="Restriction endonuclease-like"/>
    <property type="match status" value="1"/>
</dbReference>
<proteinExistence type="predicted"/>
<keyword evidence="4" id="KW-1185">Reference proteome</keyword>
<evidence type="ECO:0000259" key="1">
    <source>
        <dbReference type="Pfam" id="PF05685"/>
    </source>
</evidence>
<accession>A0A8S0VWA5</accession>
<dbReference type="EMBL" id="CDGJ01000132">
    <property type="protein sequence ID" value="CEJ09414.1"/>
    <property type="molecule type" value="Genomic_DNA"/>
</dbReference>
<sequence length="74" mass="8455">MPIICDKQRLTKNNYLGTPDLLVEVLSPSTTAKDYIVKMNLYMQSGVKEYWIASPRNRSVQVFVLNGDAYGENR</sequence>
<feature type="domain" description="Putative restriction endonuclease" evidence="1">
    <location>
        <begin position="6"/>
        <end position="70"/>
    </location>
</feature>
<dbReference type="Proteomes" id="UP000836597">
    <property type="component" value="Chromosome"/>
</dbReference>
<dbReference type="AlphaFoldDB" id="A0A8S0VWA5"/>
<keyword evidence="2" id="KW-0378">Hydrolase</keyword>
<dbReference type="PANTHER" id="PTHR34107:SF4">
    <property type="entry name" value="SLL1222 PROTEIN"/>
    <property type="match status" value="1"/>
</dbReference>
<dbReference type="InterPro" id="IPR008538">
    <property type="entry name" value="Uma2"/>
</dbReference>
<dbReference type="InterPro" id="IPR011335">
    <property type="entry name" value="Restrct_endonuc-II-like"/>
</dbReference>
<dbReference type="Pfam" id="PF05685">
    <property type="entry name" value="Uma2"/>
    <property type="match status" value="1"/>
</dbReference>
<name>A0A8S0VWA5_9FIRM</name>
<keyword evidence="2" id="KW-0540">Nuclease</keyword>
<protein>
    <submittedName>
        <fullName evidence="2">Restriction endonuclease type II-like</fullName>
    </submittedName>
</protein>
<dbReference type="RefSeq" id="WP_240984281.1">
    <property type="nucleotide sequence ID" value="NZ_CDGJ01000132.1"/>
</dbReference>